<dbReference type="PANTHER" id="PTHR12526:SF510">
    <property type="entry name" value="D-INOSITOL 3-PHOSPHATE GLYCOSYLTRANSFERASE"/>
    <property type="match status" value="1"/>
</dbReference>
<dbReference type="AlphaFoldDB" id="A0A5Q0GUI6"/>
<dbReference type="SUPFAM" id="SSF53756">
    <property type="entry name" value="UDP-Glycosyltransferase/glycogen phosphorylase"/>
    <property type="match status" value="1"/>
</dbReference>
<dbReference type="OrthoDB" id="9765330at2"/>
<evidence type="ECO:0000313" key="5">
    <source>
        <dbReference type="Proteomes" id="UP000325787"/>
    </source>
</evidence>
<keyword evidence="1" id="KW-0328">Glycosyltransferase</keyword>
<reference evidence="5" key="1">
    <citation type="journal article" date="2021" name="Curr. Microbiol.">
        <title>Complete genome of nocamycin-producing strain Saccharothrix syringae NRRL B-16468 reveals the biosynthetic potential for secondary metabolites.</title>
        <authorList>
            <person name="Mo X."/>
            <person name="Yang S."/>
        </authorList>
    </citation>
    <scope>NUCLEOTIDE SEQUENCE [LARGE SCALE GENOMIC DNA]</scope>
    <source>
        <strain evidence="5">ATCC 51364 / DSM 43886 / JCM 6844 / KCTC 9398 / NBRC 14523 / NRRL B-16468 / INA 2240</strain>
    </source>
</reference>
<dbReference type="PANTHER" id="PTHR12526">
    <property type="entry name" value="GLYCOSYLTRANSFERASE"/>
    <property type="match status" value="1"/>
</dbReference>
<dbReference type="KEGG" id="ssyi:EKG83_09800"/>
<organism evidence="4 5">
    <name type="scientific">Saccharothrix syringae</name>
    <name type="common">Nocardiopsis syringae</name>
    <dbReference type="NCBI Taxonomy" id="103733"/>
    <lineage>
        <taxon>Bacteria</taxon>
        <taxon>Bacillati</taxon>
        <taxon>Actinomycetota</taxon>
        <taxon>Actinomycetes</taxon>
        <taxon>Pseudonocardiales</taxon>
        <taxon>Pseudonocardiaceae</taxon>
        <taxon>Saccharothrix</taxon>
    </lineage>
</organism>
<evidence type="ECO:0000256" key="1">
    <source>
        <dbReference type="ARBA" id="ARBA00022676"/>
    </source>
</evidence>
<dbReference type="GO" id="GO:0016757">
    <property type="term" value="F:glycosyltransferase activity"/>
    <property type="evidence" value="ECO:0007669"/>
    <property type="project" value="UniProtKB-KW"/>
</dbReference>
<protein>
    <submittedName>
        <fullName evidence="4">Glycosyltransferase</fullName>
    </submittedName>
</protein>
<keyword evidence="2 4" id="KW-0808">Transferase</keyword>
<accession>A0A5Q0GUI6</accession>
<keyword evidence="5" id="KW-1185">Reference proteome</keyword>
<dbReference type="Gene3D" id="3.40.50.2000">
    <property type="entry name" value="Glycogen Phosphorylase B"/>
    <property type="match status" value="1"/>
</dbReference>
<dbReference type="Pfam" id="PF00534">
    <property type="entry name" value="Glycos_transf_1"/>
    <property type="match status" value="1"/>
</dbReference>
<evidence type="ECO:0000313" key="4">
    <source>
        <dbReference type="EMBL" id="QFZ17737.1"/>
    </source>
</evidence>
<dbReference type="CDD" id="cd03801">
    <property type="entry name" value="GT4_PimA-like"/>
    <property type="match status" value="1"/>
</dbReference>
<name>A0A5Q0GUI6_SACSY</name>
<proteinExistence type="predicted"/>
<dbReference type="InterPro" id="IPR001296">
    <property type="entry name" value="Glyco_trans_1"/>
</dbReference>
<feature type="domain" description="Glycosyl transferase family 1" evidence="3">
    <location>
        <begin position="222"/>
        <end position="393"/>
    </location>
</feature>
<dbReference type="Proteomes" id="UP000325787">
    <property type="component" value="Chromosome"/>
</dbReference>
<sequence>MANLYHGIGTQTRYLISCLGGHRAELVDAVGEFDVHLLVPDASYSRPGYAVDEAMLAANRLRVEAADITLWELAHDDSRLFHIDKWHQVSAEAARVVSVLAERYDEVLVVAVDAIYCVVGDHLDRLLTPGQWERTSLVYTLYSSSRIPGTTQEPGRDEGELAAVMRANTDPRVFFADVGTYFSAHLVEDFGLDPTRLRPFIQALSLDDPELQRRDRAEALEEVRSWNIPLDRPIVLSMGRADPIKGLDRAIRAVTPLRERLHFVLIAAPYTPEDAEIRKYRTLLAESGLRHTLVPRFDRTLPRSLCSLHETAAVLSASLGEPCGQVPQEAALWAQGGGPVVIVPDEGGLAAQIIPGTTGFVFPQGDIGAMTRMVETVLDQTPEERDRMRAAATRKVLQERDFTRSLGTFLKSVWGVRQAVSHG</sequence>
<evidence type="ECO:0000259" key="3">
    <source>
        <dbReference type="Pfam" id="PF00534"/>
    </source>
</evidence>
<gene>
    <name evidence="4" type="ORF">EKG83_09800</name>
</gene>
<evidence type="ECO:0000256" key="2">
    <source>
        <dbReference type="ARBA" id="ARBA00022679"/>
    </source>
</evidence>
<dbReference type="RefSeq" id="WP_153277973.1">
    <property type="nucleotide sequence ID" value="NZ_CP034550.1"/>
</dbReference>
<dbReference type="EMBL" id="CP034550">
    <property type="protein sequence ID" value="QFZ17737.1"/>
    <property type="molecule type" value="Genomic_DNA"/>
</dbReference>